<evidence type="ECO:0000256" key="2">
    <source>
        <dbReference type="ARBA" id="ARBA00006073"/>
    </source>
</evidence>
<dbReference type="InterPro" id="IPR036249">
    <property type="entry name" value="Thioredoxin-like_sf"/>
</dbReference>
<dbReference type="GO" id="GO:0032543">
    <property type="term" value="P:mitochondrial translation"/>
    <property type="evidence" value="ECO:0007669"/>
    <property type="project" value="InterPro"/>
</dbReference>
<dbReference type="SUPFAM" id="SSF52833">
    <property type="entry name" value="Thioredoxin-like"/>
    <property type="match status" value="1"/>
</dbReference>
<dbReference type="PANTHER" id="PTHR21396">
    <property type="entry name" value="39S RIBOSOMAL PROTEIN L43"/>
    <property type="match status" value="1"/>
</dbReference>
<dbReference type="GO" id="GO:0005762">
    <property type="term" value="C:mitochondrial large ribosomal subunit"/>
    <property type="evidence" value="ECO:0007669"/>
    <property type="project" value="EnsemblFungi"/>
</dbReference>
<evidence type="ECO:0000256" key="6">
    <source>
        <dbReference type="ARBA" id="ARBA00035188"/>
    </source>
</evidence>
<gene>
    <name evidence="9" type="ORF">CANCADRAFT_75151</name>
</gene>
<dbReference type="Gene3D" id="3.40.30.10">
    <property type="entry name" value="Glutaredoxin"/>
    <property type="match status" value="1"/>
</dbReference>
<name>A0A1E4TJ24_9ASCO</name>
<sequence>MPLKPVKVASIARNGYKKFVMPCKRLTFQYCNWGGSSAGMRDFISTHLKSFAAENPSTHFQIIRKKGHPIIKGEYINGREKVICTRNMNTREILQKANLLKASSGEKLSRSSIKRPVKSLNPSVRGIWSPLHATLQRPIYKL</sequence>
<dbReference type="Pfam" id="PF05047">
    <property type="entry name" value="L51_S25_CI-B8"/>
    <property type="match status" value="1"/>
</dbReference>
<evidence type="ECO:0000256" key="5">
    <source>
        <dbReference type="ARBA" id="ARBA00023274"/>
    </source>
</evidence>
<evidence type="ECO:0000256" key="3">
    <source>
        <dbReference type="ARBA" id="ARBA00022980"/>
    </source>
</evidence>
<keyword evidence="5" id="KW-0687">Ribonucleoprotein</keyword>
<evidence type="ECO:0000259" key="8">
    <source>
        <dbReference type="SMART" id="SM00916"/>
    </source>
</evidence>
<dbReference type="FunFam" id="3.40.30.10:FF:000173">
    <property type="entry name" value="Mitochondrial 54S ribosomal protein"/>
    <property type="match status" value="1"/>
</dbReference>
<evidence type="ECO:0000256" key="4">
    <source>
        <dbReference type="ARBA" id="ARBA00023128"/>
    </source>
</evidence>
<dbReference type="AlphaFoldDB" id="A0A1E4TJ24"/>
<dbReference type="SMART" id="SM00916">
    <property type="entry name" value="L51_S25_CI-B8"/>
    <property type="match status" value="1"/>
</dbReference>
<comment type="similarity">
    <text evidence="2">Belongs to the mitochondrion-specific ribosomal protein mL43 family.</text>
</comment>
<dbReference type="PANTHER" id="PTHR21396:SF2">
    <property type="entry name" value="LARGE RIBOSOMAL SUBUNIT PROTEIN ML43"/>
    <property type="match status" value="1"/>
</dbReference>
<comment type="subcellular location">
    <subcellularLocation>
        <location evidence="1">Mitochondrion</location>
    </subcellularLocation>
</comment>
<dbReference type="GO" id="GO:0003735">
    <property type="term" value="F:structural constituent of ribosome"/>
    <property type="evidence" value="ECO:0007669"/>
    <property type="project" value="EnsemblFungi"/>
</dbReference>
<dbReference type="InterPro" id="IPR039927">
    <property type="entry name" value="Ribosomal_mL43"/>
</dbReference>
<dbReference type="OrthoDB" id="88at2759"/>
<dbReference type="GO" id="GO:0045454">
    <property type="term" value="P:cell redox homeostasis"/>
    <property type="evidence" value="ECO:0007669"/>
    <property type="project" value="EnsemblFungi"/>
</dbReference>
<keyword evidence="10" id="KW-1185">Reference proteome</keyword>
<evidence type="ECO:0000313" key="9">
    <source>
        <dbReference type="EMBL" id="ODV91733.1"/>
    </source>
</evidence>
<evidence type="ECO:0000313" key="10">
    <source>
        <dbReference type="Proteomes" id="UP000095023"/>
    </source>
</evidence>
<dbReference type="Proteomes" id="UP000095023">
    <property type="component" value="Unassembled WGS sequence"/>
</dbReference>
<dbReference type="InterPro" id="IPR007741">
    <property type="entry name" value="Ribosomal_mL43/mS25/NADH_DH"/>
</dbReference>
<proteinExistence type="inferred from homology"/>
<keyword evidence="3" id="KW-0689">Ribosomal protein</keyword>
<evidence type="ECO:0000256" key="1">
    <source>
        <dbReference type="ARBA" id="ARBA00004173"/>
    </source>
</evidence>
<evidence type="ECO:0000256" key="7">
    <source>
        <dbReference type="ARBA" id="ARBA00075061"/>
    </source>
</evidence>
<dbReference type="EMBL" id="KV453841">
    <property type="protein sequence ID" value="ODV91733.1"/>
    <property type="molecule type" value="Genomic_DNA"/>
</dbReference>
<reference evidence="10" key="1">
    <citation type="submission" date="2016-02" db="EMBL/GenBank/DDBJ databases">
        <title>Comparative genomics of biotechnologically important yeasts.</title>
        <authorList>
            <consortium name="DOE Joint Genome Institute"/>
            <person name="Riley R."/>
            <person name="Haridas S."/>
            <person name="Wolfe K.H."/>
            <person name="Lopes M.R."/>
            <person name="Hittinger C.T."/>
            <person name="Goker M."/>
            <person name="Salamov A."/>
            <person name="Wisecaver J."/>
            <person name="Long T.M."/>
            <person name="Aerts A.L."/>
            <person name="Barry K."/>
            <person name="Choi C."/>
            <person name="Clum A."/>
            <person name="Coughlan A.Y."/>
            <person name="Deshpande S."/>
            <person name="Douglass A.P."/>
            <person name="Hanson S.J."/>
            <person name="Klenk H.-P."/>
            <person name="Labutti K."/>
            <person name="Lapidus A."/>
            <person name="Lindquist E."/>
            <person name="Lipzen A."/>
            <person name="Meier-Kolthoff J.P."/>
            <person name="Ohm R.A."/>
            <person name="Otillar R.P."/>
            <person name="Pangilinan J."/>
            <person name="Peng Y."/>
            <person name="Rokas A."/>
            <person name="Rosa C.A."/>
            <person name="Scheuner C."/>
            <person name="Sibirny A.A."/>
            <person name="Slot J.C."/>
            <person name="Stielow J.B."/>
            <person name="Sun H."/>
            <person name="Kurtzman C.P."/>
            <person name="Blackwell M."/>
            <person name="Jeffries T.W."/>
            <person name="Grigoriev I.V."/>
        </authorList>
    </citation>
    <scope>NUCLEOTIDE SEQUENCE [LARGE SCALE GENOMIC DNA]</scope>
    <source>
        <strain evidence="10">NRRL Y-17796</strain>
    </source>
</reference>
<keyword evidence="4" id="KW-0496">Mitochondrion</keyword>
<accession>A0A1E4TJ24</accession>
<protein>
    <recommendedName>
        <fullName evidence="6">Large ribosomal subunit protein mL43</fullName>
    </recommendedName>
    <alternativeName>
        <fullName evidence="7">54S ribosomal protein L51, mitochondrial</fullName>
    </alternativeName>
</protein>
<organism evidence="9 10">
    <name type="scientific">Tortispora caseinolytica NRRL Y-17796</name>
    <dbReference type="NCBI Taxonomy" id="767744"/>
    <lineage>
        <taxon>Eukaryota</taxon>
        <taxon>Fungi</taxon>
        <taxon>Dikarya</taxon>
        <taxon>Ascomycota</taxon>
        <taxon>Saccharomycotina</taxon>
        <taxon>Trigonopsidomycetes</taxon>
        <taxon>Trigonopsidales</taxon>
        <taxon>Trigonopsidaceae</taxon>
        <taxon>Tortispora</taxon>
    </lineage>
</organism>
<feature type="domain" description="Ribosomal protein/NADH dehydrogenase" evidence="8">
    <location>
        <begin position="32"/>
        <end position="104"/>
    </location>
</feature>